<proteinExistence type="predicted"/>
<dbReference type="EMBL" id="AGTR01000050">
    <property type="protein sequence ID" value="EHJ04212.1"/>
    <property type="molecule type" value="Genomic_DNA"/>
</dbReference>
<dbReference type="AlphaFoldDB" id="G6YUB8"/>
<name>G6YUB8_9GAMM</name>
<keyword evidence="2" id="KW-1185">Reference proteome</keyword>
<accession>G6YUB8</accession>
<organism evidence="1 2">
    <name type="scientific">Marinobacter manganoxydans MnI7-9</name>
    <dbReference type="NCBI Taxonomy" id="1094979"/>
    <lineage>
        <taxon>Bacteria</taxon>
        <taxon>Pseudomonadati</taxon>
        <taxon>Pseudomonadota</taxon>
        <taxon>Gammaproteobacteria</taxon>
        <taxon>Pseudomonadales</taxon>
        <taxon>Marinobacteraceae</taxon>
        <taxon>Marinobacter</taxon>
    </lineage>
</organism>
<reference evidence="1 2" key="1">
    <citation type="journal article" date="2012" name="J. Bacteriol.">
        <title>Genome sequence of deep-sea manganese-oxidizing bacterium Marinobacter manganoxydans MnI7-9.</title>
        <authorList>
            <person name="Wang H."/>
            <person name="Li H."/>
            <person name="Shao Z."/>
            <person name="Liao S."/>
            <person name="Johnstone L."/>
            <person name="Rensing C."/>
            <person name="Wang G."/>
        </authorList>
    </citation>
    <scope>NUCLEOTIDE SEQUENCE [LARGE SCALE GENOMIC DNA]</scope>
    <source>
        <strain evidence="1 2">MnI7-9</strain>
    </source>
</reference>
<sequence length="69" mass="8435">MLANKRRTLWNTDSRQWSKLPNFEQEVSRELAARLVDQVSRRLKDDEVEERTKPYRTPVTEEELRYTIR</sequence>
<protein>
    <submittedName>
        <fullName evidence="1">Uncharacterized protein</fullName>
    </submittedName>
</protein>
<dbReference type="Proteomes" id="UP000003208">
    <property type="component" value="Unassembled WGS sequence"/>
</dbReference>
<gene>
    <name evidence="1" type="ORF">KYE_12305</name>
</gene>
<evidence type="ECO:0000313" key="2">
    <source>
        <dbReference type="Proteomes" id="UP000003208"/>
    </source>
</evidence>
<evidence type="ECO:0000313" key="1">
    <source>
        <dbReference type="EMBL" id="EHJ04212.1"/>
    </source>
</evidence>